<dbReference type="Pfam" id="PF03977">
    <property type="entry name" value="OAD_beta"/>
    <property type="match status" value="1"/>
</dbReference>
<keyword evidence="3 8" id="KW-0812">Transmembrane</keyword>
<keyword evidence="7" id="KW-0813">Transport</keyword>
<dbReference type="PANTHER" id="PTHR35806:SF1">
    <property type="entry name" value="OXALOACETATE DECARBOXYLASE BETA CHAIN 2"/>
    <property type="match status" value="1"/>
</dbReference>
<keyword evidence="4" id="KW-1278">Translocase</keyword>
<evidence type="ECO:0000256" key="2">
    <source>
        <dbReference type="ARBA" id="ARBA00022475"/>
    </source>
</evidence>
<keyword evidence="2 7" id="KW-1003">Cell membrane</keyword>
<feature type="transmembrane region" description="Helical" evidence="8">
    <location>
        <begin position="6"/>
        <end position="23"/>
    </location>
</feature>
<dbReference type="RefSeq" id="WP_154425639.1">
    <property type="nucleotide sequence ID" value="NZ_VUNN01000014.1"/>
</dbReference>
<accession>A0A7X2PCZ3</accession>
<keyword evidence="6 7" id="KW-0472">Membrane</keyword>
<keyword evidence="7" id="KW-0406">Ion transport</keyword>
<comment type="caution">
    <text evidence="9">The sequence shown here is derived from an EMBL/GenBank/DDBJ whole genome shotgun (WGS) entry which is preliminary data.</text>
</comment>
<dbReference type="NCBIfam" id="TIGR01109">
    <property type="entry name" value="Na_pump_decarbB"/>
    <property type="match status" value="1"/>
</dbReference>
<dbReference type="GO" id="GO:0006814">
    <property type="term" value="P:sodium ion transport"/>
    <property type="evidence" value="ECO:0007669"/>
    <property type="project" value="UniProtKB-UniRule"/>
</dbReference>
<evidence type="ECO:0000256" key="4">
    <source>
        <dbReference type="ARBA" id="ARBA00022967"/>
    </source>
</evidence>
<name>A0A7X2PCZ3_9SPIO</name>
<evidence type="ECO:0000256" key="8">
    <source>
        <dbReference type="SAM" id="Phobius"/>
    </source>
</evidence>
<sequence>MKSELFYSIVMMAVGGLLIYLAIKKKMEPTLLLPMGFGAILVNIPNSTIASSGILAWLYNFGIADHEVFPLLLFIGIGAMIDFGPLLSKPWLLLIGIVSQGGIFITMLIASLFFPINDAASIGIIGAADGPTAIFVSMKLQSAFIAPILIVAYSYMALVPIIQPVVLKAMTTRKEREIEMQYSSKVVSTRARILFPIITTIISGFIAPESIALVGMLMFGNLLRECQVLGQLQRAAENILSPLISLLLGLAIAPKLNGPEILRIETLMIMGFGLLAFIFDTVCGVLFLKIVNIFLKKKINPLIGGAGISAFPMSSRVVEKVGLEANKQNHLLYYALGANVSGQIASVIAGGLLLHFLL</sequence>
<comment type="subcellular location">
    <subcellularLocation>
        <location evidence="1">Cell membrane</location>
        <topology evidence="1">Multi-pass membrane protein</topology>
    </subcellularLocation>
</comment>
<evidence type="ECO:0000256" key="6">
    <source>
        <dbReference type="ARBA" id="ARBA00023136"/>
    </source>
</evidence>
<dbReference type="Proteomes" id="UP000460549">
    <property type="component" value="Unassembled WGS sequence"/>
</dbReference>
<dbReference type="GO" id="GO:0016829">
    <property type="term" value="F:lyase activity"/>
    <property type="evidence" value="ECO:0007669"/>
    <property type="project" value="InterPro"/>
</dbReference>
<feature type="transmembrane region" description="Helical" evidence="8">
    <location>
        <begin position="144"/>
        <end position="167"/>
    </location>
</feature>
<feature type="transmembrane region" description="Helical" evidence="8">
    <location>
        <begin position="269"/>
        <end position="295"/>
    </location>
</feature>
<feature type="transmembrane region" description="Helical" evidence="8">
    <location>
        <begin position="35"/>
        <end position="62"/>
    </location>
</feature>
<dbReference type="EMBL" id="VUNN01000014">
    <property type="protein sequence ID" value="MSU06639.1"/>
    <property type="molecule type" value="Genomic_DNA"/>
</dbReference>
<keyword evidence="7" id="KW-0739">Sodium transport</keyword>
<feature type="transmembrane region" description="Helical" evidence="8">
    <location>
        <begin position="193"/>
        <end position="219"/>
    </location>
</feature>
<protein>
    <submittedName>
        <fullName evidence="9">Sodium ion-translocating decarboxylase subunit beta</fullName>
    </submittedName>
</protein>
<keyword evidence="10" id="KW-1185">Reference proteome</keyword>
<feature type="transmembrane region" description="Helical" evidence="8">
    <location>
        <begin position="91"/>
        <end position="114"/>
    </location>
</feature>
<dbReference type="InterPro" id="IPR005661">
    <property type="entry name" value="OadB_MmdB"/>
</dbReference>
<keyword evidence="5 8" id="KW-1133">Transmembrane helix</keyword>
<gene>
    <name evidence="9" type="ORF">FYJ80_07600</name>
</gene>
<evidence type="ECO:0000256" key="7">
    <source>
        <dbReference type="PIRNR" id="PIRNR015658"/>
    </source>
</evidence>
<evidence type="ECO:0000256" key="1">
    <source>
        <dbReference type="ARBA" id="ARBA00004651"/>
    </source>
</evidence>
<dbReference type="AlphaFoldDB" id="A0A7X2PCZ3"/>
<dbReference type="GO" id="GO:0005886">
    <property type="term" value="C:plasma membrane"/>
    <property type="evidence" value="ECO:0007669"/>
    <property type="project" value="UniProtKB-SubCell"/>
</dbReference>
<dbReference type="PIRSF" id="PIRSF015658">
    <property type="entry name" value="MmdB_OadB"/>
    <property type="match status" value="1"/>
</dbReference>
<keyword evidence="7" id="KW-0915">Sodium</keyword>
<dbReference type="PANTHER" id="PTHR35806">
    <property type="entry name" value="OXALOACETATE DECARBOXYLASE BETA CHAIN 2"/>
    <property type="match status" value="1"/>
</dbReference>
<evidence type="ECO:0000313" key="9">
    <source>
        <dbReference type="EMBL" id="MSU06639.1"/>
    </source>
</evidence>
<organism evidence="9 10">
    <name type="scientific">Bullifex porci</name>
    <dbReference type="NCBI Taxonomy" id="2606638"/>
    <lineage>
        <taxon>Bacteria</taxon>
        <taxon>Pseudomonadati</taxon>
        <taxon>Spirochaetota</taxon>
        <taxon>Spirochaetia</taxon>
        <taxon>Spirochaetales</taxon>
        <taxon>Spirochaetaceae</taxon>
        <taxon>Bullifex</taxon>
    </lineage>
</organism>
<evidence type="ECO:0000313" key="10">
    <source>
        <dbReference type="Proteomes" id="UP000460549"/>
    </source>
</evidence>
<reference evidence="9 10" key="1">
    <citation type="submission" date="2019-08" db="EMBL/GenBank/DDBJ databases">
        <title>In-depth cultivation of the pig gut microbiome towards novel bacterial diversity and tailored functional studies.</title>
        <authorList>
            <person name="Wylensek D."/>
            <person name="Hitch T.C.A."/>
            <person name="Clavel T."/>
        </authorList>
    </citation>
    <scope>NUCLEOTIDE SEQUENCE [LARGE SCALE GENOMIC DNA]</scope>
    <source>
        <strain evidence="9 10">NM-380-WT-3C1</strain>
    </source>
</reference>
<feature type="transmembrane region" description="Helical" evidence="8">
    <location>
        <begin position="331"/>
        <end position="357"/>
    </location>
</feature>
<evidence type="ECO:0000256" key="3">
    <source>
        <dbReference type="ARBA" id="ARBA00022692"/>
    </source>
</evidence>
<proteinExistence type="predicted"/>
<evidence type="ECO:0000256" key="5">
    <source>
        <dbReference type="ARBA" id="ARBA00022989"/>
    </source>
</evidence>
<feature type="transmembrane region" description="Helical" evidence="8">
    <location>
        <begin position="68"/>
        <end position="84"/>
    </location>
</feature>